<comment type="caution">
    <text evidence="2">The sequence shown here is derived from an EMBL/GenBank/DDBJ whole genome shotgun (WGS) entry which is preliminary data.</text>
</comment>
<evidence type="ECO:0000313" key="3">
    <source>
        <dbReference type="Proteomes" id="UP000569951"/>
    </source>
</evidence>
<dbReference type="NCBIfam" id="NF010613">
    <property type="entry name" value="PRK14013.1-3"/>
    <property type="match status" value="1"/>
</dbReference>
<accession>A0A841HYM7</accession>
<feature type="transmembrane region" description="Helical" evidence="1">
    <location>
        <begin position="244"/>
        <end position="268"/>
    </location>
</feature>
<proteinExistence type="predicted"/>
<dbReference type="Proteomes" id="UP000569951">
    <property type="component" value="Unassembled WGS sequence"/>
</dbReference>
<name>A0A841HYM7_9DEIO</name>
<gene>
    <name evidence="2" type="ORF">HNR42_002086</name>
</gene>
<feature type="transmembrane region" description="Helical" evidence="1">
    <location>
        <begin position="60"/>
        <end position="89"/>
    </location>
</feature>
<feature type="transmembrane region" description="Helical" evidence="1">
    <location>
        <begin position="179"/>
        <end position="202"/>
    </location>
</feature>
<protein>
    <recommendedName>
        <fullName evidence="4">DUF475 domain-containing protein</fullName>
    </recommendedName>
</protein>
<feature type="transmembrane region" description="Helical" evidence="1">
    <location>
        <begin position="109"/>
        <end position="130"/>
    </location>
</feature>
<keyword evidence="3" id="KW-1185">Reference proteome</keyword>
<dbReference type="PANTHER" id="PTHR30238:SF4">
    <property type="entry name" value="SLL1022 PROTEIN"/>
    <property type="match status" value="1"/>
</dbReference>
<keyword evidence="1" id="KW-1133">Transmembrane helix</keyword>
<feature type="transmembrane region" description="Helical" evidence="1">
    <location>
        <begin position="20"/>
        <end position="39"/>
    </location>
</feature>
<organism evidence="2 3">
    <name type="scientific">Deinobacterium chartae</name>
    <dbReference type="NCBI Taxonomy" id="521158"/>
    <lineage>
        <taxon>Bacteria</taxon>
        <taxon>Thermotogati</taxon>
        <taxon>Deinococcota</taxon>
        <taxon>Deinococci</taxon>
        <taxon>Deinococcales</taxon>
        <taxon>Deinococcaceae</taxon>
        <taxon>Deinobacterium</taxon>
    </lineage>
</organism>
<feature type="transmembrane region" description="Helical" evidence="1">
    <location>
        <begin position="151"/>
        <end position="173"/>
    </location>
</feature>
<feature type="transmembrane region" description="Helical" evidence="1">
    <location>
        <begin position="305"/>
        <end position="323"/>
    </location>
</feature>
<reference evidence="2 3" key="1">
    <citation type="submission" date="2020-08" db="EMBL/GenBank/DDBJ databases">
        <title>Genomic Encyclopedia of Type Strains, Phase IV (KMG-IV): sequencing the most valuable type-strain genomes for metagenomic binning, comparative biology and taxonomic classification.</title>
        <authorList>
            <person name="Goeker M."/>
        </authorList>
    </citation>
    <scope>NUCLEOTIDE SEQUENCE [LARGE SCALE GENOMIC DNA]</scope>
    <source>
        <strain evidence="2 3">DSM 21458</strain>
    </source>
</reference>
<keyword evidence="1" id="KW-0812">Transmembrane</keyword>
<dbReference type="InterPro" id="IPR007427">
    <property type="entry name" value="DUF475"/>
</dbReference>
<dbReference type="NCBIfam" id="NF010620">
    <property type="entry name" value="PRK14013.2-6"/>
    <property type="match status" value="1"/>
</dbReference>
<dbReference type="Pfam" id="PF04332">
    <property type="entry name" value="DUF475"/>
    <property type="match status" value="1"/>
</dbReference>
<dbReference type="PANTHER" id="PTHR30238">
    <property type="entry name" value="MEMBRANE BOUND PREDICTED REDOX MODULATOR"/>
    <property type="match status" value="1"/>
</dbReference>
<dbReference type="EMBL" id="JACHHG010000007">
    <property type="protein sequence ID" value="MBB6098651.1"/>
    <property type="molecule type" value="Genomic_DNA"/>
</dbReference>
<evidence type="ECO:0000256" key="1">
    <source>
        <dbReference type="SAM" id="Phobius"/>
    </source>
</evidence>
<keyword evidence="1" id="KW-0472">Membrane</keyword>
<evidence type="ECO:0000313" key="2">
    <source>
        <dbReference type="EMBL" id="MBB6098651.1"/>
    </source>
</evidence>
<sequence length="338" mass="36091">MVCLVLSALYGFQTGNVSTALQFLLITVILGVMELSLSFDNAVVNASVLKNMTALWQRRFLTWGILIAVFGMRLVFPIVIVAVVAHIGLVEVVQLAFGNPEEYARQLTAAHVPISAFGGSFLMLVFLNYLMDPDKDVHWLGRLEEGLARIGKLDTIQVVITGILLLLAVQFLVPAEEKLAGLIAGFVGILVYLAINALGGLFDADSLAKNAAQAGLVSFIYLEVLDASFSLDGVIGAFAVTKEVVIIAAGLAIGAVFVRSITLMLVHHGTLQQYVFLEHGAHYGIGALAIIMLLSLSPTVHIPEVVTGLIGVGFIAAAIYWSVRHNRAQSALGQGRAN</sequence>
<dbReference type="AlphaFoldDB" id="A0A841HYM7"/>
<feature type="transmembrane region" description="Helical" evidence="1">
    <location>
        <begin position="280"/>
        <end position="299"/>
    </location>
</feature>
<evidence type="ECO:0008006" key="4">
    <source>
        <dbReference type="Google" id="ProtNLM"/>
    </source>
</evidence>
<feature type="transmembrane region" description="Helical" evidence="1">
    <location>
        <begin position="214"/>
        <end position="238"/>
    </location>
</feature>